<feature type="compositionally biased region" description="Low complexity" evidence="1">
    <location>
        <begin position="147"/>
        <end position="165"/>
    </location>
</feature>
<feature type="region of interest" description="Disordered" evidence="1">
    <location>
        <begin position="1"/>
        <end position="31"/>
    </location>
</feature>
<dbReference type="InterPro" id="IPR001387">
    <property type="entry name" value="Cro/C1-type_HTH"/>
</dbReference>
<sequence>MSDTHDTDAADLVSQSSSPGELLRRERETQGLSRGEVATALNLRPAVVVGLEEDTYDQVPIAAYRRGYLRAYARLLGIEERPILDAYTRRFGHEEPPQHTTPVQVTKPPSRLGAWLFKLVTLLVIAGLIGLTLVWWQSRGGGEPPDVSDSGSVSVDGLDGTSSVVEESRQPTSDEGLPPLPEEGVDPLGDESAASSMPDDATTAVDRVDPSASQTLSATAPAEPETANAALDDSAPVDSDESSTASETPTTTDETGGDETVADVDDDASNAENESAAPEATSADGAASEPQDGAANADANVLAFTFNQQSWTEVFDANDERIFVGLQEPGTSARVEGEPPFRLTVGNASGVELEWRGEVVNITDRAGANNVARFTLGE</sequence>
<dbReference type="OrthoDB" id="9790252at2"/>
<dbReference type="PANTHER" id="PTHR34475">
    <property type="match status" value="1"/>
</dbReference>
<feature type="compositionally biased region" description="Low complexity" evidence="1">
    <location>
        <begin position="242"/>
        <end position="254"/>
    </location>
</feature>
<feature type="transmembrane region" description="Helical" evidence="2">
    <location>
        <begin position="115"/>
        <end position="136"/>
    </location>
</feature>
<dbReference type="Gene3D" id="1.10.260.40">
    <property type="entry name" value="lambda repressor-like DNA-binding domains"/>
    <property type="match status" value="1"/>
</dbReference>
<dbReference type="PANTHER" id="PTHR34475:SF1">
    <property type="entry name" value="CYTOSKELETON PROTEIN RODZ"/>
    <property type="match status" value="1"/>
</dbReference>
<feature type="compositionally biased region" description="Low complexity" evidence="1">
    <location>
        <begin position="218"/>
        <end position="230"/>
    </location>
</feature>
<protein>
    <submittedName>
        <fullName evidence="4">Cytoskeleton protein RodZ</fullName>
    </submittedName>
</protein>
<evidence type="ECO:0000313" key="5">
    <source>
        <dbReference type="Proteomes" id="UP000198525"/>
    </source>
</evidence>
<dbReference type="InterPro" id="IPR010982">
    <property type="entry name" value="Lambda_DNA-bd_dom_sf"/>
</dbReference>
<accession>A0A1G9A7N4</accession>
<dbReference type="AlphaFoldDB" id="A0A1G9A7N4"/>
<dbReference type="STRING" id="376427.SAMN04487954_11372"/>
<feature type="domain" description="Cytoskeleton protein RodZ-like C-terminal" evidence="3">
    <location>
        <begin position="304"/>
        <end position="375"/>
    </location>
</feature>
<feature type="compositionally biased region" description="Low complexity" evidence="1">
    <location>
        <begin position="270"/>
        <end position="283"/>
    </location>
</feature>
<dbReference type="RefSeq" id="WP_089687464.1">
    <property type="nucleotide sequence ID" value="NZ_FNES01000013.1"/>
</dbReference>
<evidence type="ECO:0000259" key="3">
    <source>
        <dbReference type="Pfam" id="PF13464"/>
    </source>
</evidence>
<dbReference type="CDD" id="cd00093">
    <property type="entry name" value="HTH_XRE"/>
    <property type="match status" value="1"/>
</dbReference>
<dbReference type="InterPro" id="IPR025194">
    <property type="entry name" value="RodZ-like_C"/>
</dbReference>
<keyword evidence="2" id="KW-0472">Membrane</keyword>
<evidence type="ECO:0000313" key="4">
    <source>
        <dbReference type="EMBL" id="SDK23356.1"/>
    </source>
</evidence>
<dbReference type="InterPro" id="IPR050400">
    <property type="entry name" value="Bact_Cytoskel_RodZ"/>
</dbReference>
<dbReference type="Pfam" id="PF13464">
    <property type="entry name" value="RodZ_C"/>
    <property type="match status" value="1"/>
</dbReference>
<feature type="region of interest" description="Disordered" evidence="1">
    <location>
        <begin position="141"/>
        <end position="294"/>
    </location>
</feature>
<dbReference type="Pfam" id="PF13413">
    <property type="entry name" value="HTH_25"/>
    <property type="match status" value="1"/>
</dbReference>
<organism evidence="4 5">
    <name type="scientific">Billgrantia gudaonensis</name>
    <dbReference type="NCBI Taxonomy" id="376427"/>
    <lineage>
        <taxon>Bacteria</taxon>
        <taxon>Pseudomonadati</taxon>
        <taxon>Pseudomonadota</taxon>
        <taxon>Gammaproteobacteria</taxon>
        <taxon>Oceanospirillales</taxon>
        <taxon>Halomonadaceae</taxon>
        <taxon>Billgrantia</taxon>
    </lineage>
</organism>
<dbReference type="EMBL" id="FNES01000013">
    <property type="protein sequence ID" value="SDK23356.1"/>
    <property type="molecule type" value="Genomic_DNA"/>
</dbReference>
<keyword evidence="2" id="KW-1133">Transmembrane helix</keyword>
<keyword evidence="2" id="KW-0812">Transmembrane</keyword>
<dbReference type="GO" id="GO:0003677">
    <property type="term" value="F:DNA binding"/>
    <property type="evidence" value="ECO:0007669"/>
    <property type="project" value="InterPro"/>
</dbReference>
<gene>
    <name evidence="4" type="ORF">SAMN04487954_11372</name>
</gene>
<evidence type="ECO:0000256" key="1">
    <source>
        <dbReference type="SAM" id="MobiDB-lite"/>
    </source>
</evidence>
<feature type="compositionally biased region" description="Acidic residues" evidence="1">
    <location>
        <begin position="255"/>
        <end position="269"/>
    </location>
</feature>
<dbReference type="Proteomes" id="UP000198525">
    <property type="component" value="Unassembled WGS sequence"/>
</dbReference>
<proteinExistence type="predicted"/>
<reference evidence="4 5" key="1">
    <citation type="submission" date="2016-10" db="EMBL/GenBank/DDBJ databases">
        <authorList>
            <person name="de Groot N.N."/>
        </authorList>
    </citation>
    <scope>NUCLEOTIDE SEQUENCE [LARGE SCALE GENOMIC DNA]</scope>
    <source>
        <strain evidence="4 5">CGMCC 1.6133</strain>
    </source>
</reference>
<keyword evidence="5" id="KW-1185">Reference proteome</keyword>
<name>A0A1G9A7N4_9GAMM</name>
<evidence type="ECO:0000256" key="2">
    <source>
        <dbReference type="SAM" id="Phobius"/>
    </source>
</evidence>